<name>A0A0F9D4Q2_9ZZZZ</name>
<accession>A0A0F9D4Q2</accession>
<organism evidence="1">
    <name type="scientific">marine sediment metagenome</name>
    <dbReference type="NCBI Taxonomy" id="412755"/>
    <lineage>
        <taxon>unclassified sequences</taxon>
        <taxon>metagenomes</taxon>
        <taxon>ecological metagenomes</taxon>
    </lineage>
</organism>
<comment type="caution">
    <text evidence="1">The sequence shown here is derived from an EMBL/GenBank/DDBJ whole genome shotgun (WGS) entry which is preliminary data.</text>
</comment>
<dbReference type="EMBL" id="LAZR01033242">
    <property type="protein sequence ID" value="KKL48651.1"/>
    <property type="molecule type" value="Genomic_DNA"/>
</dbReference>
<feature type="non-terminal residue" evidence="1">
    <location>
        <position position="1"/>
    </location>
</feature>
<protein>
    <submittedName>
        <fullName evidence="1">Uncharacterized protein</fullName>
    </submittedName>
</protein>
<gene>
    <name evidence="1" type="ORF">LCGC14_2323340</name>
</gene>
<reference evidence="1" key="1">
    <citation type="journal article" date="2015" name="Nature">
        <title>Complex archaea that bridge the gap between prokaryotes and eukaryotes.</title>
        <authorList>
            <person name="Spang A."/>
            <person name="Saw J.H."/>
            <person name="Jorgensen S.L."/>
            <person name="Zaremba-Niedzwiedzka K."/>
            <person name="Martijn J."/>
            <person name="Lind A.E."/>
            <person name="van Eijk R."/>
            <person name="Schleper C."/>
            <person name="Guy L."/>
            <person name="Ettema T.J."/>
        </authorList>
    </citation>
    <scope>NUCLEOTIDE SEQUENCE</scope>
</reference>
<sequence length="28" mass="3131">ILGIKKEIRVLARGTIINFVINCNGYVL</sequence>
<evidence type="ECO:0000313" key="1">
    <source>
        <dbReference type="EMBL" id="KKL48651.1"/>
    </source>
</evidence>
<proteinExistence type="predicted"/>
<dbReference type="AlphaFoldDB" id="A0A0F9D4Q2"/>